<feature type="region of interest" description="Disordered" evidence="1">
    <location>
        <begin position="19"/>
        <end position="43"/>
    </location>
</feature>
<evidence type="ECO:0000313" key="4">
    <source>
        <dbReference type="Proteomes" id="UP001287286"/>
    </source>
</evidence>
<dbReference type="Gene3D" id="3.30.420.10">
    <property type="entry name" value="Ribonuclease H-like superfamily/Ribonuclease H"/>
    <property type="match status" value="1"/>
</dbReference>
<dbReference type="SUPFAM" id="SSF101690">
    <property type="entry name" value="PAZ domain"/>
    <property type="match status" value="1"/>
</dbReference>
<dbReference type="InterPro" id="IPR003100">
    <property type="entry name" value="PAZ_dom"/>
</dbReference>
<feature type="domain" description="Piwi" evidence="2">
    <location>
        <begin position="933"/>
        <end position="1248"/>
    </location>
</feature>
<organism evidence="3 4">
    <name type="scientific">Purpureocillium lilacinum</name>
    <name type="common">Paecilomyces lilacinus</name>
    <dbReference type="NCBI Taxonomy" id="33203"/>
    <lineage>
        <taxon>Eukaryota</taxon>
        <taxon>Fungi</taxon>
        <taxon>Dikarya</taxon>
        <taxon>Ascomycota</taxon>
        <taxon>Pezizomycotina</taxon>
        <taxon>Sordariomycetes</taxon>
        <taxon>Hypocreomycetidae</taxon>
        <taxon>Hypocreales</taxon>
        <taxon>Ophiocordycipitaceae</taxon>
        <taxon>Purpureocillium</taxon>
    </lineage>
</organism>
<sequence length="1283" mass="140732">MQHCRRQCKSQCIVQIAGRDGSRAESPEAAWGPGRDLSQQPEQEQLEQQLLGRQQQQQQQQLWWDLPSAGGPHLIGVRRHRQRRRDPTARGREGAAPPNRTVARRLSFVAFVSPLELHRLSVPFTHSVPFAAPLSEHSPPSRAAQLLPYARPGHSVELGCPCPCVPVRGRDVTPPSNGHQGTSFKRGITLQPVCIGRPVSRGPVSCLFSPRMVRYFHFDNTGEEVAAAEDGEAATGAADVVLKEAVVEAVVRGEDIAAIVLAPDTAAATLAVAAVAEPEEAIVATALGLDTAAETPVAAAAAILPVVVPVAGEEDEVDVLKTPNSPRHTDPSITALEDMIVTSQSGSLTGLVSQLGQVSLQHGGAGGSSSSASTDLFPLRPAFGSAGRPVSLWTNYFRVNANPTVLFRYHLEFAQVATEVTGEGGQTESTKSARDVKGRKLYLAVEAALKTLRGADRSLVLATEYKSQLISLKKLDLTENPFQIRLPVETSQTKVDVIDVTVHGPSEAPLHALLTYMASMSDGPNDGIFPKYPDAVDALNVILGHGPRSKLNDIAAVGSSRFFPFGANKATANLDHDGHLLMAARGFFQSARIGTGRLLLNANVTHGVFRVSGKMDRLFEGLELGPVMSNDRYALRVMKAVGKFMPKTRVWADFMLSDGRKVRKAKTIHGLVAATELTKKGKAAADEKPLRFAKNYEYPGPKEVEFWLEVSGNGRYITVYDYFLKKYNMHLKNLPLINLGRADKPTLFPAEMIEIQPGQSVKAKLTMSETTAMLDIACRTPYANALSISGDARNTLGLDDESLTNFGVSVDKSLLTVHGRVLQIPMLSLMTEKKRADEFIPRDGNWNLNGRVIARAGRPIQRWTYLDIMKRTGNPASVGMMKNFAAQLIKTGIPMSTDPVMPPHGKLFMTRDEAMGPPLTRFFAWAQQENVQYIFIILPEKDTSGLYPRIKTLADCEYGIHTSLVLSKHMGQNGPSPQYAANVGLKVNLKMGGLNHKLKNDIGLLREGKTMIAGYDVTHPTNMPERKDGKEAPSLVGLVASIDKDVGQWPATSWEQSARQEILSETLVEAFKSRLDLWARHNRAYPENVIIFRDGVSEGQFPQVLEQELPSIRKACLEKCGSRQPKLTIVVSVKRHQTRFYPTSTTDMSKSGNVVNGTVVDRGITQARYWDFFLTAHHALKGTARPAHYTVLLDEIFRDKYKANAANELERLTHELCYLFGRATKAVSICPPAYYADIVCERARAHRPEIFDVDDASSIASMSITRGTNRQVHVNLQDTMYYI</sequence>
<gene>
    <name evidence="3" type="ORF">Purlil1_2315</name>
</gene>
<evidence type="ECO:0000313" key="3">
    <source>
        <dbReference type="EMBL" id="KAK4093158.1"/>
    </source>
</evidence>
<evidence type="ECO:0000259" key="2">
    <source>
        <dbReference type="PROSITE" id="PS50822"/>
    </source>
</evidence>
<dbReference type="Pfam" id="PF16488">
    <property type="entry name" value="ArgoL2"/>
    <property type="match status" value="1"/>
</dbReference>
<name>A0ABR0CB40_PURLI</name>
<evidence type="ECO:0000256" key="1">
    <source>
        <dbReference type="SAM" id="MobiDB-lite"/>
    </source>
</evidence>
<dbReference type="InterPro" id="IPR036397">
    <property type="entry name" value="RNaseH_sf"/>
</dbReference>
<dbReference type="InterPro" id="IPR045246">
    <property type="entry name" value="Piwi_ago-like"/>
</dbReference>
<protein>
    <recommendedName>
        <fullName evidence="2">Piwi domain-containing protein</fullName>
    </recommendedName>
</protein>
<reference evidence="3 4" key="1">
    <citation type="journal article" date="2024" name="Microbiol. Resour. Announc.">
        <title>Genome annotations for the ascomycete fungi Trichoderma harzianum, Trichoderma aggressivum, and Purpureocillium lilacinum.</title>
        <authorList>
            <person name="Beijen E.P.W."/>
            <person name="Ohm R.A."/>
        </authorList>
    </citation>
    <scope>NUCLEOTIDE SEQUENCE [LARGE SCALE GENOMIC DNA]</scope>
    <source>
        <strain evidence="3 4">CBS 150709</strain>
    </source>
</reference>
<dbReference type="InterPro" id="IPR036085">
    <property type="entry name" value="PAZ_dom_sf"/>
</dbReference>
<dbReference type="SUPFAM" id="SSF53098">
    <property type="entry name" value="Ribonuclease H-like"/>
    <property type="match status" value="1"/>
</dbReference>
<comment type="caution">
    <text evidence="3">The sequence shown here is derived from an EMBL/GenBank/DDBJ whole genome shotgun (WGS) entry which is preliminary data.</text>
</comment>
<keyword evidence="4" id="KW-1185">Reference proteome</keyword>
<dbReference type="SMART" id="SM01163">
    <property type="entry name" value="DUF1785"/>
    <property type="match status" value="1"/>
</dbReference>
<dbReference type="Gene3D" id="3.40.50.2300">
    <property type="match status" value="1"/>
</dbReference>
<dbReference type="InterPro" id="IPR012337">
    <property type="entry name" value="RNaseH-like_sf"/>
</dbReference>
<dbReference type="SMART" id="SM00950">
    <property type="entry name" value="Piwi"/>
    <property type="match status" value="1"/>
</dbReference>
<dbReference type="PANTHER" id="PTHR22891">
    <property type="entry name" value="EUKARYOTIC TRANSLATION INITIATION FACTOR 2C"/>
    <property type="match status" value="1"/>
</dbReference>
<dbReference type="InterPro" id="IPR003165">
    <property type="entry name" value="Piwi"/>
</dbReference>
<dbReference type="Pfam" id="PF16486">
    <property type="entry name" value="ArgoN"/>
    <property type="match status" value="1"/>
</dbReference>
<feature type="region of interest" description="Disordered" evidence="1">
    <location>
        <begin position="73"/>
        <end position="99"/>
    </location>
</feature>
<dbReference type="Gene3D" id="2.170.260.10">
    <property type="entry name" value="paz domain"/>
    <property type="match status" value="1"/>
</dbReference>
<accession>A0ABR0CB40</accession>
<dbReference type="Pfam" id="PF02170">
    <property type="entry name" value="PAZ"/>
    <property type="match status" value="1"/>
</dbReference>
<dbReference type="CDD" id="cd04657">
    <property type="entry name" value="Piwi_ago-like"/>
    <property type="match status" value="1"/>
</dbReference>
<dbReference type="PROSITE" id="PS50822">
    <property type="entry name" value="PIWI"/>
    <property type="match status" value="1"/>
</dbReference>
<dbReference type="CDD" id="cd02846">
    <property type="entry name" value="PAZ_argonaute_like"/>
    <property type="match status" value="1"/>
</dbReference>
<dbReference type="InterPro" id="IPR032474">
    <property type="entry name" value="Argonaute_N"/>
</dbReference>
<dbReference type="InterPro" id="IPR014811">
    <property type="entry name" value="ArgoL1"/>
</dbReference>
<dbReference type="InterPro" id="IPR032472">
    <property type="entry name" value="ArgoL2"/>
</dbReference>
<proteinExistence type="predicted"/>
<dbReference type="Pfam" id="PF02171">
    <property type="entry name" value="Piwi"/>
    <property type="match status" value="1"/>
</dbReference>
<dbReference type="Pfam" id="PF08699">
    <property type="entry name" value="ArgoL1"/>
    <property type="match status" value="1"/>
</dbReference>
<dbReference type="Proteomes" id="UP001287286">
    <property type="component" value="Unassembled WGS sequence"/>
</dbReference>
<dbReference type="EMBL" id="JAWRVI010000006">
    <property type="protein sequence ID" value="KAK4093158.1"/>
    <property type="molecule type" value="Genomic_DNA"/>
</dbReference>